<feature type="transmembrane region" description="Helical" evidence="8">
    <location>
        <begin position="302"/>
        <end position="322"/>
    </location>
</feature>
<evidence type="ECO:0000256" key="2">
    <source>
        <dbReference type="ARBA" id="ARBA00022448"/>
    </source>
</evidence>
<feature type="region of interest" description="Disordered" evidence="7">
    <location>
        <begin position="585"/>
        <end position="616"/>
    </location>
</feature>
<evidence type="ECO:0000256" key="1">
    <source>
        <dbReference type="ARBA" id="ARBA00004141"/>
    </source>
</evidence>
<evidence type="ECO:0000256" key="7">
    <source>
        <dbReference type="SAM" id="MobiDB-lite"/>
    </source>
</evidence>
<dbReference type="PANTHER" id="PTHR11616:SF240">
    <property type="entry name" value="BLOATED TUBULES, ISOFORM B-RELATED"/>
    <property type="match status" value="1"/>
</dbReference>
<feature type="transmembrane region" description="Helical" evidence="8">
    <location>
        <begin position="69"/>
        <end position="92"/>
    </location>
</feature>
<keyword evidence="5 8" id="KW-0472">Membrane</keyword>
<dbReference type="GO" id="GO:0046872">
    <property type="term" value="F:metal ion binding"/>
    <property type="evidence" value="ECO:0007669"/>
    <property type="project" value="UniProtKB-KW"/>
</dbReference>
<proteinExistence type="predicted"/>
<dbReference type="Pfam" id="PF00209">
    <property type="entry name" value="SNF"/>
    <property type="match status" value="2"/>
</dbReference>
<keyword evidence="2" id="KW-0813">Transport</keyword>
<evidence type="ECO:0000256" key="6">
    <source>
        <dbReference type="PIRSR" id="PIRSR600175-1"/>
    </source>
</evidence>
<feature type="transmembrane region" description="Helical" evidence="8">
    <location>
        <begin position="542"/>
        <end position="564"/>
    </location>
</feature>
<dbReference type="InterPro" id="IPR000175">
    <property type="entry name" value="Na/ntran_symport"/>
</dbReference>
<keyword evidence="10" id="KW-1185">Reference proteome</keyword>
<feature type="compositionally biased region" description="Polar residues" evidence="7">
    <location>
        <begin position="585"/>
        <end position="609"/>
    </location>
</feature>
<dbReference type="InterPro" id="IPR037272">
    <property type="entry name" value="SNS_sf"/>
</dbReference>
<dbReference type="Proteomes" id="UP000828390">
    <property type="component" value="Unassembled WGS sequence"/>
</dbReference>
<accession>A0A9D3YUP0</accession>
<feature type="transmembrane region" description="Helical" evidence="8">
    <location>
        <begin position="104"/>
        <end position="128"/>
    </location>
</feature>
<evidence type="ECO:0000256" key="8">
    <source>
        <dbReference type="SAM" id="Phobius"/>
    </source>
</evidence>
<organism evidence="9 10">
    <name type="scientific">Dreissena polymorpha</name>
    <name type="common">Zebra mussel</name>
    <name type="synonym">Mytilus polymorpha</name>
    <dbReference type="NCBI Taxonomy" id="45954"/>
    <lineage>
        <taxon>Eukaryota</taxon>
        <taxon>Metazoa</taxon>
        <taxon>Spiralia</taxon>
        <taxon>Lophotrochozoa</taxon>
        <taxon>Mollusca</taxon>
        <taxon>Bivalvia</taxon>
        <taxon>Autobranchia</taxon>
        <taxon>Heteroconchia</taxon>
        <taxon>Euheterodonta</taxon>
        <taxon>Imparidentia</taxon>
        <taxon>Neoheterodontei</taxon>
        <taxon>Myida</taxon>
        <taxon>Dreissenoidea</taxon>
        <taxon>Dreissenidae</taxon>
        <taxon>Dreissena</taxon>
    </lineage>
</organism>
<feature type="transmembrane region" description="Helical" evidence="8">
    <location>
        <begin position="471"/>
        <end position="489"/>
    </location>
</feature>
<dbReference type="PROSITE" id="PS50267">
    <property type="entry name" value="NA_NEUROTRAN_SYMP_3"/>
    <property type="match status" value="1"/>
</dbReference>
<evidence type="ECO:0000313" key="9">
    <source>
        <dbReference type="EMBL" id="KAH3706657.1"/>
    </source>
</evidence>
<comment type="subcellular location">
    <subcellularLocation>
        <location evidence="1">Membrane</location>
        <topology evidence="1">Multi-pass membrane protein</topology>
    </subcellularLocation>
</comment>
<dbReference type="PANTHER" id="PTHR11616">
    <property type="entry name" value="SODIUM/CHLORIDE DEPENDENT TRANSPORTER"/>
    <property type="match status" value="1"/>
</dbReference>
<keyword evidence="4 8" id="KW-1133">Transmembrane helix</keyword>
<keyword evidence="3 8" id="KW-0812">Transmembrane</keyword>
<dbReference type="GO" id="GO:0005886">
    <property type="term" value="C:plasma membrane"/>
    <property type="evidence" value="ECO:0007669"/>
    <property type="project" value="TreeGrafter"/>
</dbReference>
<name>A0A9D3YUP0_DREPO</name>
<keyword evidence="6" id="KW-0915">Sodium</keyword>
<reference evidence="9" key="1">
    <citation type="journal article" date="2019" name="bioRxiv">
        <title>The Genome of the Zebra Mussel, Dreissena polymorpha: A Resource for Invasive Species Research.</title>
        <authorList>
            <person name="McCartney M.A."/>
            <person name="Auch B."/>
            <person name="Kono T."/>
            <person name="Mallez S."/>
            <person name="Zhang Y."/>
            <person name="Obille A."/>
            <person name="Becker A."/>
            <person name="Abrahante J.E."/>
            <person name="Garbe J."/>
            <person name="Badalamenti J.P."/>
            <person name="Herman A."/>
            <person name="Mangelson H."/>
            <person name="Liachko I."/>
            <person name="Sullivan S."/>
            <person name="Sone E.D."/>
            <person name="Koren S."/>
            <person name="Silverstein K.A.T."/>
            <person name="Beckman K.B."/>
            <person name="Gohl D.M."/>
        </authorList>
    </citation>
    <scope>NUCLEOTIDE SEQUENCE</scope>
    <source>
        <strain evidence="9">Duluth1</strain>
        <tissue evidence="9">Whole animal</tissue>
    </source>
</reference>
<dbReference type="GO" id="GO:0035725">
    <property type="term" value="P:sodium ion transmembrane transport"/>
    <property type="evidence" value="ECO:0007669"/>
    <property type="project" value="TreeGrafter"/>
</dbReference>
<sequence>MCVPNEELRCVPTGERCIPTGVLSAYQLWNFNVYQQGNGVYQQGNLIEVMLGKKYAQYESNMSRDKENIYGGLFLVAFYVLVVLICIPVCYVQVKLGALFKRGIVGIFAILIPILKGTAVSILLLTYIRCLLHGVELSYALFFAFACLRTPYPWATKTGNVTVSSLKLFHRPADRYFHEDFLQQTDHIDDGGYVVWYIAVCLLATWLAVYCLTFKGTALMAKIAYFLTPVSILLLVIIMVYGYLAIPDSSGAMSRLLGSKVESSSESQQKRGKNVNSVTSLLDSVVNYNLGHPEPWIDALNLHINSLGLWSGLLPTLGTLVFNRKYVINASWILLLLVYSLLPQMALFALAPYIDPRDSGGFIAAAKGIKPGLPFLFVAIPTTMERMELSPFIGFCLFVCIFLFGLHHQALHLLAIWENLLPSTPKFLMSYFRRRELLVAAACGVSFLLCVPYSMQGGIHLYAIVNSYMDRLVFTLIIISTIPFIVGYIKQEVLYIPIERTFMSLWYGLAALISSVLMIYYFALYVYPHPVVAHGQRWAERLGWFIATAPIALGLLGGAVHALCAQKGPLKQRVLQSLRSGTFNASDDSNEFTSGETGDTIINNTSASPEPQEPVFEKTDTEVFIQPMEDAEDPENV</sequence>
<gene>
    <name evidence="9" type="ORF">DPMN_066045</name>
</gene>
<feature type="transmembrane region" description="Helical" evidence="8">
    <location>
        <begin position="224"/>
        <end position="246"/>
    </location>
</feature>
<dbReference type="AlphaFoldDB" id="A0A9D3YUP0"/>
<feature type="transmembrane region" description="Helical" evidence="8">
    <location>
        <begin position="437"/>
        <end position="465"/>
    </location>
</feature>
<evidence type="ECO:0000256" key="4">
    <source>
        <dbReference type="ARBA" id="ARBA00022989"/>
    </source>
</evidence>
<keyword evidence="6" id="KW-0479">Metal-binding</keyword>
<protein>
    <submittedName>
        <fullName evidence="9">Uncharacterized protein</fullName>
    </submittedName>
</protein>
<dbReference type="SUPFAM" id="SSF161070">
    <property type="entry name" value="SNF-like"/>
    <property type="match status" value="1"/>
</dbReference>
<dbReference type="PRINTS" id="PR00176">
    <property type="entry name" value="NANEUSMPORT"/>
</dbReference>
<evidence type="ECO:0000256" key="5">
    <source>
        <dbReference type="ARBA" id="ARBA00023136"/>
    </source>
</evidence>
<feature type="transmembrane region" description="Helical" evidence="8">
    <location>
        <begin position="194"/>
        <end position="212"/>
    </location>
</feature>
<dbReference type="EMBL" id="JAIWYP010000014">
    <property type="protein sequence ID" value="KAH3706657.1"/>
    <property type="molecule type" value="Genomic_DNA"/>
</dbReference>
<feature type="binding site" evidence="6">
    <location>
        <position position="306"/>
    </location>
    <ligand>
        <name>Na(+)</name>
        <dbReference type="ChEBI" id="CHEBI:29101"/>
        <label>1</label>
    </ligand>
</feature>
<evidence type="ECO:0000313" key="10">
    <source>
        <dbReference type="Proteomes" id="UP000828390"/>
    </source>
</evidence>
<reference evidence="9" key="2">
    <citation type="submission" date="2020-11" db="EMBL/GenBank/DDBJ databases">
        <authorList>
            <person name="McCartney M.A."/>
            <person name="Auch B."/>
            <person name="Kono T."/>
            <person name="Mallez S."/>
            <person name="Becker A."/>
            <person name="Gohl D.M."/>
            <person name="Silverstein K.A.T."/>
            <person name="Koren S."/>
            <person name="Bechman K.B."/>
            <person name="Herman A."/>
            <person name="Abrahante J.E."/>
            <person name="Garbe J."/>
        </authorList>
    </citation>
    <scope>NUCLEOTIDE SEQUENCE</scope>
    <source>
        <strain evidence="9">Duluth1</strain>
        <tissue evidence="9">Whole animal</tissue>
    </source>
</reference>
<feature type="transmembrane region" description="Helical" evidence="8">
    <location>
        <begin position="334"/>
        <end position="354"/>
    </location>
</feature>
<evidence type="ECO:0000256" key="3">
    <source>
        <dbReference type="ARBA" id="ARBA00022692"/>
    </source>
</evidence>
<feature type="transmembrane region" description="Helical" evidence="8">
    <location>
        <begin position="501"/>
        <end position="522"/>
    </location>
</feature>
<feature type="transmembrane region" description="Helical" evidence="8">
    <location>
        <begin position="392"/>
        <end position="417"/>
    </location>
</feature>
<comment type="caution">
    <text evidence="9">The sequence shown here is derived from an EMBL/GenBank/DDBJ whole genome shotgun (WGS) entry which is preliminary data.</text>
</comment>